<evidence type="ECO:0000256" key="7">
    <source>
        <dbReference type="ARBA" id="ARBA00022679"/>
    </source>
</evidence>
<dbReference type="Proteomes" id="UP000282060">
    <property type="component" value="Unassembled WGS sequence"/>
</dbReference>
<dbReference type="SUPFAM" id="SSF52540">
    <property type="entry name" value="P-loop containing nucleoside triphosphate hydrolases"/>
    <property type="match status" value="1"/>
</dbReference>
<keyword evidence="11 13" id="KW-0443">Lipid metabolism</keyword>
<evidence type="ECO:0000256" key="10">
    <source>
        <dbReference type="ARBA" id="ARBA00022840"/>
    </source>
</evidence>
<evidence type="ECO:0000256" key="8">
    <source>
        <dbReference type="ARBA" id="ARBA00022741"/>
    </source>
</evidence>
<dbReference type="GO" id="GO:0005886">
    <property type="term" value="C:plasma membrane"/>
    <property type="evidence" value="ECO:0007669"/>
    <property type="project" value="TreeGrafter"/>
</dbReference>
<gene>
    <name evidence="13" type="primary">lpxK</name>
    <name evidence="15" type="ORF">EKG39_12440</name>
</gene>
<dbReference type="OrthoDB" id="9766423at2"/>
<keyword evidence="16" id="KW-1185">Reference proteome</keyword>
<keyword evidence="6 13" id="KW-0441">Lipid A biosynthesis</keyword>
<dbReference type="NCBIfam" id="TIGR00682">
    <property type="entry name" value="lpxK"/>
    <property type="match status" value="1"/>
</dbReference>
<evidence type="ECO:0000256" key="11">
    <source>
        <dbReference type="ARBA" id="ARBA00023098"/>
    </source>
</evidence>
<evidence type="ECO:0000256" key="6">
    <source>
        <dbReference type="ARBA" id="ARBA00022556"/>
    </source>
</evidence>
<comment type="catalytic activity">
    <reaction evidence="13">
        <text>a lipid A disaccharide + ATP = a lipid IVA + ADP + H(+)</text>
        <dbReference type="Rhea" id="RHEA:67840"/>
        <dbReference type="ChEBI" id="CHEBI:15378"/>
        <dbReference type="ChEBI" id="CHEBI:30616"/>
        <dbReference type="ChEBI" id="CHEBI:176343"/>
        <dbReference type="ChEBI" id="CHEBI:176425"/>
        <dbReference type="ChEBI" id="CHEBI:456216"/>
        <dbReference type="EC" id="2.7.1.130"/>
    </reaction>
</comment>
<dbReference type="InterPro" id="IPR003758">
    <property type="entry name" value="LpxK"/>
</dbReference>
<proteinExistence type="inferred from homology"/>
<evidence type="ECO:0000313" key="16">
    <source>
        <dbReference type="Proteomes" id="UP000282060"/>
    </source>
</evidence>
<feature type="transmembrane region" description="Helical" evidence="14">
    <location>
        <begin position="20"/>
        <end position="46"/>
    </location>
</feature>
<keyword evidence="9 13" id="KW-0418">Kinase</keyword>
<comment type="function">
    <text evidence="1 13">Transfers the gamma-phosphate of ATP to the 4'-position of a tetraacyldisaccharide 1-phosphate intermediate (termed DS-1-P) to form tetraacyldisaccharide 1,4'-bis-phosphate (lipid IVA).</text>
</comment>
<evidence type="ECO:0000256" key="4">
    <source>
        <dbReference type="ARBA" id="ARBA00016436"/>
    </source>
</evidence>
<dbReference type="AlphaFoldDB" id="A0A3S0IV90"/>
<keyword evidence="14" id="KW-1133">Transmembrane helix</keyword>
<accession>A0A3S0IV90</accession>
<sequence>MHEFVNFLWYPKGYLDTQSRGLWLLFKLVQLLLWPLSLLFAGIAALRRSLFKLGVKKQSGLPVPVIVVGNITVGGSGKTPTVIYLIELLRQNGYKPGVISRGYGVSFEGVKSVLPSMCARDVGDEPAMIVGRTGVPMVIGRNRIDAGEHLLTHFNVDVIISDDGLQHYALGRDIELLILDGQRRFGNGLLLPAGPLREGLWRVKQVDAVVVNGGQSFEGEHAMSLAQSALKPVAHSDEQAPALDEAVVAIAGIGNPQRFFTSLIDAGFNLNRVKAFEDHQAYCEEELTEFCGDLPIIMTEKDAVKCRDFAKQNWWYLPVDAKLSSNFDRLILDKLKRWQS</sequence>
<feature type="binding site" evidence="13">
    <location>
        <begin position="72"/>
        <end position="79"/>
    </location>
    <ligand>
        <name>ATP</name>
        <dbReference type="ChEBI" id="CHEBI:30616"/>
    </ligand>
</feature>
<dbReference type="GO" id="GO:0005524">
    <property type="term" value="F:ATP binding"/>
    <property type="evidence" value="ECO:0007669"/>
    <property type="project" value="UniProtKB-UniRule"/>
</dbReference>
<evidence type="ECO:0000256" key="1">
    <source>
        <dbReference type="ARBA" id="ARBA00002274"/>
    </source>
</evidence>
<dbReference type="GO" id="GO:0009245">
    <property type="term" value="P:lipid A biosynthetic process"/>
    <property type="evidence" value="ECO:0007669"/>
    <property type="project" value="UniProtKB-UniRule"/>
</dbReference>
<keyword evidence="10 13" id="KW-0067">ATP-binding</keyword>
<protein>
    <recommendedName>
        <fullName evidence="4 13">Tetraacyldisaccharide 4'-kinase</fullName>
        <ecNumber evidence="3 13">2.7.1.130</ecNumber>
    </recommendedName>
    <alternativeName>
        <fullName evidence="12 13">Lipid A 4'-kinase</fullName>
    </alternativeName>
</protein>
<keyword evidence="5 13" id="KW-0444">Lipid biosynthesis</keyword>
<evidence type="ECO:0000256" key="12">
    <source>
        <dbReference type="ARBA" id="ARBA00029757"/>
    </source>
</evidence>
<dbReference type="PANTHER" id="PTHR42724">
    <property type="entry name" value="TETRAACYLDISACCHARIDE 4'-KINASE"/>
    <property type="match status" value="1"/>
</dbReference>
<name>A0A3S0IV90_9GAMM</name>
<evidence type="ECO:0000256" key="5">
    <source>
        <dbReference type="ARBA" id="ARBA00022516"/>
    </source>
</evidence>
<evidence type="ECO:0000256" key="9">
    <source>
        <dbReference type="ARBA" id="ARBA00022777"/>
    </source>
</evidence>
<keyword evidence="14" id="KW-0472">Membrane</keyword>
<evidence type="ECO:0000256" key="2">
    <source>
        <dbReference type="ARBA" id="ARBA00004870"/>
    </source>
</evidence>
<dbReference type="GO" id="GO:0009029">
    <property type="term" value="F:lipid-A 4'-kinase activity"/>
    <property type="evidence" value="ECO:0007669"/>
    <property type="project" value="UniProtKB-UniRule"/>
</dbReference>
<evidence type="ECO:0000313" key="15">
    <source>
        <dbReference type="EMBL" id="RTR32232.1"/>
    </source>
</evidence>
<dbReference type="UniPathway" id="UPA00359">
    <property type="reaction ID" value="UER00482"/>
</dbReference>
<keyword evidence="8 13" id="KW-0547">Nucleotide-binding</keyword>
<comment type="caution">
    <text evidence="15">The sequence shown here is derived from an EMBL/GenBank/DDBJ whole genome shotgun (WGS) entry which is preliminary data.</text>
</comment>
<reference evidence="15 16" key="1">
    <citation type="submission" date="2018-12" db="EMBL/GenBank/DDBJ databases">
        <authorList>
            <person name="Yu L."/>
        </authorList>
    </citation>
    <scope>NUCLEOTIDE SEQUENCE [LARGE SCALE GENOMIC DNA]</scope>
    <source>
        <strain evidence="15 16">HAW-EB5</strain>
    </source>
</reference>
<comment type="similarity">
    <text evidence="13">Belongs to the LpxK family.</text>
</comment>
<dbReference type="PANTHER" id="PTHR42724:SF1">
    <property type="entry name" value="TETRAACYLDISACCHARIDE 4'-KINASE, MITOCHONDRIAL-RELATED"/>
    <property type="match status" value="1"/>
</dbReference>
<dbReference type="HAMAP" id="MF_00409">
    <property type="entry name" value="LpxK"/>
    <property type="match status" value="1"/>
</dbReference>
<evidence type="ECO:0000256" key="13">
    <source>
        <dbReference type="HAMAP-Rule" id="MF_00409"/>
    </source>
</evidence>
<dbReference type="RefSeq" id="WP_126506071.1">
    <property type="nucleotide sequence ID" value="NZ_RXNV01000004.1"/>
</dbReference>
<dbReference type="GO" id="GO:0009244">
    <property type="term" value="P:lipopolysaccharide core region biosynthetic process"/>
    <property type="evidence" value="ECO:0007669"/>
    <property type="project" value="TreeGrafter"/>
</dbReference>
<dbReference type="EC" id="2.7.1.130" evidence="3 13"/>
<organism evidence="15 16">
    <name type="scientific">Shewanella atlantica</name>
    <dbReference type="NCBI Taxonomy" id="271099"/>
    <lineage>
        <taxon>Bacteria</taxon>
        <taxon>Pseudomonadati</taxon>
        <taxon>Pseudomonadota</taxon>
        <taxon>Gammaproteobacteria</taxon>
        <taxon>Alteromonadales</taxon>
        <taxon>Shewanellaceae</taxon>
        <taxon>Shewanella</taxon>
    </lineage>
</organism>
<dbReference type="Pfam" id="PF02606">
    <property type="entry name" value="LpxK"/>
    <property type="match status" value="1"/>
</dbReference>
<dbReference type="EMBL" id="RXNV01000004">
    <property type="protein sequence ID" value="RTR32232.1"/>
    <property type="molecule type" value="Genomic_DNA"/>
</dbReference>
<evidence type="ECO:0000256" key="3">
    <source>
        <dbReference type="ARBA" id="ARBA00012071"/>
    </source>
</evidence>
<dbReference type="InterPro" id="IPR027417">
    <property type="entry name" value="P-loop_NTPase"/>
</dbReference>
<keyword evidence="14" id="KW-0812">Transmembrane</keyword>
<evidence type="ECO:0000256" key="14">
    <source>
        <dbReference type="SAM" id="Phobius"/>
    </source>
</evidence>
<keyword evidence="7 13" id="KW-0808">Transferase</keyword>
<comment type="pathway">
    <text evidence="2 13">Glycolipid biosynthesis; lipid IV(A) biosynthesis; lipid IV(A) from (3R)-3-hydroxytetradecanoyl-[acyl-carrier-protein] and UDP-N-acetyl-alpha-D-glucosamine: step 6/6.</text>
</comment>